<name>A0A1I8BQV7_MELHA</name>
<proteinExistence type="predicted"/>
<dbReference type="WBParaSite" id="MhA1_Contig48.frz3.gene7">
    <property type="protein sequence ID" value="MhA1_Contig48.frz3.gene7"/>
    <property type="gene ID" value="MhA1_Contig48.frz3.gene7"/>
</dbReference>
<keyword evidence="2" id="KW-1185">Reference proteome</keyword>
<protein>
    <submittedName>
        <fullName evidence="3">SAM domain-containing protein</fullName>
    </submittedName>
</protein>
<organism evidence="2 3">
    <name type="scientific">Meloidogyne hapla</name>
    <name type="common">Root-knot nematode worm</name>
    <dbReference type="NCBI Taxonomy" id="6305"/>
    <lineage>
        <taxon>Eukaryota</taxon>
        <taxon>Metazoa</taxon>
        <taxon>Ecdysozoa</taxon>
        <taxon>Nematoda</taxon>
        <taxon>Chromadorea</taxon>
        <taxon>Rhabditida</taxon>
        <taxon>Tylenchina</taxon>
        <taxon>Tylenchomorpha</taxon>
        <taxon>Tylenchoidea</taxon>
        <taxon>Meloidogynidae</taxon>
        <taxon>Meloidogyninae</taxon>
        <taxon>Meloidogyne</taxon>
    </lineage>
</organism>
<sequence length="177" mass="20366">MVSDNIESRTQGGFQHRYNALLRLSTRVALNDVQQIRENYPNLFKLFKENGLDKLDALDSSTLTDSDLQCILLSQNAKRFVIARELLYASSSRFLSPAFHSILGSLPSFALCYYLRTYTKSNDLFTFISSLAIGVVFIYFLLESYYRIETLYLDSEAAKIDEDHKEGCMFVFSFKIE</sequence>
<evidence type="ECO:0000313" key="3">
    <source>
        <dbReference type="WBParaSite" id="MhA1_Contig48.frz3.gene7"/>
    </source>
</evidence>
<reference evidence="3" key="1">
    <citation type="submission" date="2016-11" db="UniProtKB">
        <authorList>
            <consortium name="WormBaseParasite"/>
        </authorList>
    </citation>
    <scope>IDENTIFICATION</scope>
</reference>
<keyword evidence="1" id="KW-1133">Transmembrane helix</keyword>
<accession>A0A1I8BQV7</accession>
<dbReference type="Proteomes" id="UP000095281">
    <property type="component" value="Unplaced"/>
</dbReference>
<dbReference type="AlphaFoldDB" id="A0A1I8BQV7"/>
<keyword evidence="1" id="KW-0472">Membrane</keyword>
<evidence type="ECO:0000256" key="1">
    <source>
        <dbReference type="SAM" id="Phobius"/>
    </source>
</evidence>
<feature type="transmembrane region" description="Helical" evidence="1">
    <location>
        <begin position="124"/>
        <end position="142"/>
    </location>
</feature>
<keyword evidence="1" id="KW-0812">Transmembrane</keyword>
<evidence type="ECO:0000313" key="2">
    <source>
        <dbReference type="Proteomes" id="UP000095281"/>
    </source>
</evidence>